<accession>A0ABQ5R499</accession>
<comment type="caution">
    <text evidence="1">The sequence shown here is derived from an EMBL/GenBank/DDBJ whole genome shotgun (WGS) entry which is preliminary data.</text>
</comment>
<proteinExistence type="predicted"/>
<dbReference type="Proteomes" id="UP001144280">
    <property type="component" value="Unassembled WGS sequence"/>
</dbReference>
<dbReference type="RefSeq" id="WP_281901979.1">
    <property type="nucleotide sequence ID" value="NZ_BSDI01000041.1"/>
</dbReference>
<sequence>MADAGWEWSDAWVFVSVVIGGGSGRHLRAANTRRPEGVALADLLATAAHLNDTIPTRDDVEVAIHRLSGAGLVTVADGFFGLTQMGERLWRGRPRTGLATAVDTIQGVLNRSIRPGPPASTTWTLGEDDYAAAVREYTVRYLAP</sequence>
<name>A0ABQ5R499_9ACTN</name>
<evidence type="ECO:0000313" key="1">
    <source>
        <dbReference type="EMBL" id="GLI01168.1"/>
    </source>
</evidence>
<organism evidence="1 2">
    <name type="scientific">Phytohabitans aurantiacus</name>
    <dbReference type="NCBI Taxonomy" id="3016789"/>
    <lineage>
        <taxon>Bacteria</taxon>
        <taxon>Bacillati</taxon>
        <taxon>Actinomycetota</taxon>
        <taxon>Actinomycetes</taxon>
        <taxon>Micromonosporales</taxon>
        <taxon>Micromonosporaceae</taxon>
    </lineage>
</organism>
<evidence type="ECO:0000313" key="2">
    <source>
        <dbReference type="Proteomes" id="UP001144280"/>
    </source>
</evidence>
<gene>
    <name evidence="1" type="ORF">Pa4123_64440</name>
</gene>
<dbReference type="EMBL" id="BSDI01000041">
    <property type="protein sequence ID" value="GLI01168.1"/>
    <property type="molecule type" value="Genomic_DNA"/>
</dbReference>
<keyword evidence="2" id="KW-1185">Reference proteome</keyword>
<reference evidence="1" key="1">
    <citation type="submission" date="2022-12" db="EMBL/GenBank/DDBJ databases">
        <title>New Phytohabitans aurantiacus sp. RD004123 nov., an actinomycete isolated from soil.</title>
        <authorList>
            <person name="Triningsih D.W."/>
            <person name="Harunari E."/>
            <person name="Igarashi Y."/>
        </authorList>
    </citation>
    <scope>NUCLEOTIDE SEQUENCE</scope>
    <source>
        <strain evidence="1">RD004123</strain>
    </source>
</reference>
<protein>
    <submittedName>
        <fullName evidence="1">Uncharacterized protein</fullName>
    </submittedName>
</protein>